<keyword evidence="2" id="KW-1185">Reference proteome</keyword>
<dbReference type="AlphaFoldDB" id="A0A673HJE8"/>
<evidence type="ECO:0000313" key="1">
    <source>
        <dbReference type="Ensembl" id="ENSSRHP00000027469.1"/>
    </source>
</evidence>
<protein>
    <submittedName>
        <fullName evidence="1">Uncharacterized protein</fullName>
    </submittedName>
</protein>
<organism evidence="1 2">
    <name type="scientific">Sinocyclocheilus rhinocerous</name>
    <dbReference type="NCBI Taxonomy" id="307959"/>
    <lineage>
        <taxon>Eukaryota</taxon>
        <taxon>Metazoa</taxon>
        <taxon>Chordata</taxon>
        <taxon>Craniata</taxon>
        <taxon>Vertebrata</taxon>
        <taxon>Euteleostomi</taxon>
        <taxon>Actinopterygii</taxon>
        <taxon>Neopterygii</taxon>
        <taxon>Teleostei</taxon>
        <taxon>Ostariophysi</taxon>
        <taxon>Cypriniformes</taxon>
        <taxon>Cyprinidae</taxon>
        <taxon>Cyprininae</taxon>
        <taxon>Sinocyclocheilus</taxon>
    </lineage>
</organism>
<dbReference type="Proteomes" id="UP000472270">
    <property type="component" value="Unassembled WGS sequence"/>
</dbReference>
<dbReference type="GO" id="GO:0005737">
    <property type="term" value="C:cytoplasm"/>
    <property type="evidence" value="ECO:0007669"/>
    <property type="project" value="TreeGrafter"/>
</dbReference>
<reference evidence="1" key="1">
    <citation type="submission" date="2025-08" db="UniProtKB">
        <authorList>
            <consortium name="Ensembl"/>
        </authorList>
    </citation>
    <scope>IDENTIFICATION</scope>
</reference>
<dbReference type="InterPro" id="IPR011990">
    <property type="entry name" value="TPR-like_helical_dom_sf"/>
</dbReference>
<evidence type="ECO:0000313" key="2">
    <source>
        <dbReference type="Proteomes" id="UP000472270"/>
    </source>
</evidence>
<proteinExistence type="predicted"/>
<dbReference type="SUPFAM" id="SSF48452">
    <property type="entry name" value="TPR-like"/>
    <property type="match status" value="1"/>
</dbReference>
<dbReference type="PANTHER" id="PTHR16155:SF18">
    <property type="entry name" value="STERILE ALPHA MOTIF DOMAIN-CONTAINING PROTEIN 9-LIKE"/>
    <property type="match status" value="1"/>
</dbReference>
<dbReference type="PANTHER" id="PTHR16155">
    <property type="entry name" value="DED DOMAIN-CONTAINING PROTEIN"/>
    <property type="match status" value="1"/>
</dbReference>
<dbReference type="Gene3D" id="1.25.40.10">
    <property type="entry name" value="Tetratricopeptide repeat domain"/>
    <property type="match status" value="1"/>
</dbReference>
<reference evidence="1" key="2">
    <citation type="submission" date="2025-09" db="UniProtKB">
        <authorList>
            <consortium name="Ensembl"/>
        </authorList>
    </citation>
    <scope>IDENTIFICATION</scope>
</reference>
<name>A0A673HJE8_9TELE</name>
<dbReference type="Ensembl" id="ENSSRHT00000028273.1">
    <property type="protein sequence ID" value="ENSSRHP00000027469.1"/>
    <property type="gene ID" value="ENSSRHG00000014301.1"/>
</dbReference>
<sequence length="766" mass="88511">MQVLWDLRKKLRCAQVIDSISDSKAIAQQVIHLFNAGDSQNQNTVLLFVDNKETEENDMQFNSLQENLIQNIKQSNISANTPVVIILNCLRKKNKTGKEKLMLCTSLSKEEQDNFNAKHTEVAQRHDRHKEFHGFNIMQRNFSQTYITEACAYLKPLKTKKRPRNAQILSFLALINSYAPGSYLTETLCLEFLDKKNHISGHPTLEKQMGAFADLLVIYSTCAGGAKSKDRCIRMAHPMIADECLSLLNDAGVTLSDTTTKLLSTLCPQTVQPYLVKIIKQLLKKRETGLPKGEKEEKLHFSKLIQDIKEKENESMCVGLFKHAAKKFPQDPFIPQALARFYYIELSDYERATFWAKTAIQRQPNNSFIRDTLGQVYKNQLKNQNLSKLSKNILQIAKQAFKAFEEEAETAERELEPGMREDGVTNISTVFNYRGLFGYIQVAKTIFYRLTKVNQEWSKVLRQETNSHRLIHSEKCGKHQSLLSSLRQRIEEKCTFFETFLIYSKKKIDKNDPQYTWTDTADCSEKYIKEEEHFCRSFAGLLSTLSHITSVSDLEQITEQWREIHMTSQTESDAQNYILANVNLSQKSANSEILRTVPELQDILQKLWERQNKNRSPEFYLLVLLLFWPDGAKKTGNTLDLKVCVQYMRESHERTYQKYLRFRYLVPLFFLGNGGGLQRLVHQTEFTSLLNEEHETAGIEGLQRIEGEIRNHKVFALRGRDQIEVSPHNPASVYNTDLVSFYLGFTIRGPVAYNIRYAKKCKLLYS</sequence>
<accession>A0A673HJE8</accession>